<accession>A0A9P5N9P8</accession>
<reference evidence="2" key="1">
    <citation type="submission" date="2020-11" db="EMBL/GenBank/DDBJ databases">
        <authorList>
            <consortium name="DOE Joint Genome Institute"/>
            <person name="Ahrendt S."/>
            <person name="Riley R."/>
            <person name="Andreopoulos W."/>
            <person name="LaButti K."/>
            <person name="Pangilinan J."/>
            <person name="Ruiz-duenas F.J."/>
            <person name="Barrasa J.M."/>
            <person name="Sanchez-Garcia M."/>
            <person name="Camarero S."/>
            <person name="Miyauchi S."/>
            <person name="Serrano A."/>
            <person name="Linde D."/>
            <person name="Babiker R."/>
            <person name="Drula E."/>
            <person name="Ayuso-Fernandez I."/>
            <person name="Pacheco R."/>
            <person name="Padilla G."/>
            <person name="Ferreira P."/>
            <person name="Barriuso J."/>
            <person name="Kellner H."/>
            <person name="Castanera R."/>
            <person name="Alfaro M."/>
            <person name="Ramirez L."/>
            <person name="Pisabarro A.G."/>
            <person name="Kuo A."/>
            <person name="Tritt A."/>
            <person name="Lipzen A."/>
            <person name="He G."/>
            <person name="Yan M."/>
            <person name="Ng V."/>
            <person name="Cullen D."/>
            <person name="Martin F."/>
            <person name="Rosso M.-N."/>
            <person name="Henrissat B."/>
            <person name="Hibbett D."/>
            <person name="Martinez A.T."/>
            <person name="Grigoriev I.V."/>
        </authorList>
    </citation>
    <scope>NUCLEOTIDE SEQUENCE</scope>
    <source>
        <strain evidence="2">AH 44721</strain>
    </source>
</reference>
<dbReference type="AlphaFoldDB" id="A0A9P5N9P8"/>
<organism evidence="2 3">
    <name type="scientific">Gymnopilus junonius</name>
    <name type="common">Spectacular rustgill mushroom</name>
    <name type="synonym">Gymnopilus spectabilis subsp. junonius</name>
    <dbReference type="NCBI Taxonomy" id="109634"/>
    <lineage>
        <taxon>Eukaryota</taxon>
        <taxon>Fungi</taxon>
        <taxon>Dikarya</taxon>
        <taxon>Basidiomycota</taxon>
        <taxon>Agaricomycotina</taxon>
        <taxon>Agaricomycetes</taxon>
        <taxon>Agaricomycetidae</taxon>
        <taxon>Agaricales</taxon>
        <taxon>Agaricineae</taxon>
        <taxon>Hymenogastraceae</taxon>
        <taxon>Gymnopilus</taxon>
    </lineage>
</organism>
<keyword evidence="3" id="KW-1185">Reference proteome</keyword>
<comment type="caution">
    <text evidence="2">The sequence shown here is derived from an EMBL/GenBank/DDBJ whole genome shotgun (WGS) entry which is preliminary data.</text>
</comment>
<evidence type="ECO:0000256" key="1">
    <source>
        <dbReference type="SAM" id="MobiDB-lite"/>
    </source>
</evidence>
<feature type="compositionally biased region" description="Basic and acidic residues" evidence="1">
    <location>
        <begin position="126"/>
        <end position="136"/>
    </location>
</feature>
<protein>
    <submittedName>
        <fullName evidence="2">Uncharacterized protein</fullName>
    </submittedName>
</protein>
<feature type="non-terminal residue" evidence="2">
    <location>
        <position position="218"/>
    </location>
</feature>
<feature type="region of interest" description="Disordered" evidence="1">
    <location>
        <begin position="126"/>
        <end position="152"/>
    </location>
</feature>
<sequence length="218" mass="24848">MQQPRKKADVKETDALATEEISLIRLPGIIDTLPKIHDTSYETPDLQLELAREKEFSDCLMAYIVKNCKKHTLKKVENEIRGAMTDNLSERFVLEGWISMDREDKGAKNKVNGALKMNQMTQEGCRKRNREDHQDNNAEDSLTILSPGHESKRPRARFESQQLKPAIIHSHPSAQPTFHSGQRMLPNGKVVEDYRKVDFPAMFDAAYEEAGLRSANLT</sequence>
<proteinExistence type="predicted"/>
<dbReference type="Proteomes" id="UP000724874">
    <property type="component" value="Unassembled WGS sequence"/>
</dbReference>
<name>A0A9P5N9P8_GYMJU</name>
<gene>
    <name evidence="2" type="ORF">CPB84DRAFT_1795642</name>
</gene>
<dbReference type="EMBL" id="JADNYJ010000178">
    <property type="protein sequence ID" value="KAF8876796.1"/>
    <property type="molecule type" value="Genomic_DNA"/>
</dbReference>
<evidence type="ECO:0000313" key="2">
    <source>
        <dbReference type="EMBL" id="KAF8876796.1"/>
    </source>
</evidence>
<evidence type="ECO:0000313" key="3">
    <source>
        <dbReference type="Proteomes" id="UP000724874"/>
    </source>
</evidence>